<name>A0A0U3D374_9BURK</name>
<dbReference type="InterPro" id="IPR006311">
    <property type="entry name" value="TAT_signal"/>
</dbReference>
<reference evidence="8 9" key="1">
    <citation type="submission" date="2015-12" db="EMBL/GenBank/DDBJ databases">
        <title>Complete genome of Roseateles depolymerans KCTC 42856.</title>
        <authorList>
            <person name="Kim K.M."/>
        </authorList>
    </citation>
    <scope>NUCLEOTIDE SEQUENCE [LARGE SCALE GENOMIC DNA]</scope>
    <source>
        <strain evidence="8 9">KCTC 42856</strain>
    </source>
</reference>
<comment type="cofactor">
    <cofactor evidence="1">
        <name>NAD(+)</name>
        <dbReference type="ChEBI" id="CHEBI:57540"/>
    </cofactor>
</comment>
<dbReference type="OrthoDB" id="9792935at2"/>
<feature type="domain" description="Gfo/Idh/MocA-like oxidoreductase N-terminal" evidence="6">
    <location>
        <begin position="58"/>
        <end position="184"/>
    </location>
</feature>
<proteinExistence type="inferred from homology"/>
<evidence type="ECO:0000256" key="3">
    <source>
        <dbReference type="ARBA" id="ARBA00022801"/>
    </source>
</evidence>
<evidence type="ECO:0000313" key="8">
    <source>
        <dbReference type="EMBL" id="ALV08070.1"/>
    </source>
</evidence>
<comment type="similarity">
    <text evidence="2">Belongs to the Gfo/Idh/MocA family. Glycosyl hydrolase 109 subfamily.</text>
</comment>
<dbReference type="PROSITE" id="PS51318">
    <property type="entry name" value="TAT"/>
    <property type="match status" value="1"/>
</dbReference>
<dbReference type="KEGG" id="rdp:RD2015_3615"/>
<evidence type="ECO:0000256" key="5">
    <source>
        <dbReference type="ARBA" id="ARBA00023295"/>
    </source>
</evidence>
<dbReference type="AlphaFoldDB" id="A0A0U3D374"/>
<keyword evidence="5" id="KW-0326">Glycosidase</keyword>
<keyword evidence="9" id="KW-1185">Reference proteome</keyword>
<dbReference type="InterPro" id="IPR036291">
    <property type="entry name" value="NAD(P)-bd_dom_sf"/>
</dbReference>
<gene>
    <name evidence="8" type="ORF">RD2015_3615</name>
</gene>
<dbReference type="PATRIC" id="fig|76731.3.peg.3704"/>
<keyword evidence="4" id="KW-0520">NAD</keyword>
<dbReference type="Proteomes" id="UP000060699">
    <property type="component" value="Chromosome"/>
</dbReference>
<dbReference type="EMBL" id="CP013729">
    <property type="protein sequence ID" value="ALV08070.1"/>
    <property type="molecule type" value="Genomic_DNA"/>
</dbReference>
<evidence type="ECO:0000259" key="7">
    <source>
        <dbReference type="Pfam" id="PF21252"/>
    </source>
</evidence>
<evidence type="ECO:0000313" key="9">
    <source>
        <dbReference type="Proteomes" id="UP000060699"/>
    </source>
</evidence>
<evidence type="ECO:0000256" key="1">
    <source>
        <dbReference type="ARBA" id="ARBA00001911"/>
    </source>
</evidence>
<dbReference type="InterPro" id="IPR050463">
    <property type="entry name" value="Gfo/Idh/MocA_oxidrdct_glycsds"/>
</dbReference>
<dbReference type="InterPro" id="IPR049303">
    <property type="entry name" value="Glyco_hydro_109_C"/>
</dbReference>
<dbReference type="PANTHER" id="PTHR43818:SF1">
    <property type="entry name" value="GLYCOSYL HYDROLASE FAMILY 109 PROTEIN"/>
    <property type="match status" value="1"/>
</dbReference>
<dbReference type="InterPro" id="IPR000683">
    <property type="entry name" value="Gfo/Idh/MocA-like_OxRdtase_N"/>
</dbReference>
<dbReference type="PROSITE" id="PS51257">
    <property type="entry name" value="PROKAR_LIPOPROTEIN"/>
    <property type="match status" value="1"/>
</dbReference>
<dbReference type="PANTHER" id="PTHR43818">
    <property type="entry name" value="BCDNA.GH03377"/>
    <property type="match status" value="1"/>
</dbReference>
<sequence>MDDQDRPDHPDRRRLLGGLLSTGAATALAGCASGGPLAPLPTGNKSVMGLKAPALQEVRVGLIGVGQRGAELAQTLCRIEGARITAIADIDAQALDKTLSVINQARAPRPEVITGSSGAWERLIGRGDVDAVIIATPWELHTPMAVAAMKSGKHVFIETPAALTINEGWLLVDTAEATQRHCMMLESCCYGREEMMLLNMIRQGLFGELVHAEGAYFHDLRQQLKDLARGPGSWRTLRYAQHNGNLYPTHGLGPVAQYFNIQRGDRFDYLNSQSSNARGLAAYASRELPPGHPHARLPYITGDVNTSVIKCASGRTILLQHDTSTPRPYSRLNTVVGTNGVFSGFPDRIAIETMDGRKLMTATGKDASREWDTDMKSWFDRFDHPLWKQLGAQAQQGGAGGMDFVMMWRVIYNLRQGLPMDQDVYDAAAWSAVLPLSCESVADRGNAKDFPDFTRGRWKTARPLGVMA</sequence>
<keyword evidence="3" id="KW-0378">Hydrolase</keyword>
<dbReference type="Gene3D" id="3.30.360.10">
    <property type="entry name" value="Dihydrodipicolinate Reductase, domain 2"/>
    <property type="match status" value="1"/>
</dbReference>
<dbReference type="SUPFAM" id="SSF51735">
    <property type="entry name" value="NAD(P)-binding Rossmann-fold domains"/>
    <property type="match status" value="1"/>
</dbReference>
<feature type="domain" description="Glycosyl hydrolase 109 C-terminal" evidence="7">
    <location>
        <begin position="195"/>
        <end position="354"/>
    </location>
</feature>
<dbReference type="GO" id="GO:0016798">
    <property type="term" value="F:hydrolase activity, acting on glycosyl bonds"/>
    <property type="evidence" value="ECO:0007669"/>
    <property type="project" value="UniProtKB-KW"/>
</dbReference>
<evidence type="ECO:0000256" key="4">
    <source>
        <dbReference type="ARBA" id="ARBA00023027"/>
    </source>
</evidence>
<dbReference type="RefSeq" id="WP_058937529.1">
    <property type="nucleotide sequence ID" value="NZ_CP013729.1"/>
</dbReference>
<dbReference type="Pfam" id="PF01408">
    <property type="entry name" value="GFO_IDH_MocA"/>
    <property type="match status" value="1"/>
</dbReference>
<dbReference type="STRING" id="76731.RD2015_3615"/>
<evidence type="ECO:0000259" key="6">
    <source>
        <dbReference type="Pfam" id="PF01408"/>
    </source>
</evidence>
<evidence type="ECO:0000256" key="2">
    <source>
        <dbReference type="ARBA" id="ARBA00009329"/>
    </source>
</evidence>
<accession>A0A0U3D374</accession>
<organism evidence="8 9">
    <name type="scientific">Roseateles depolymerans</name>
    <dbReference type="NCBI Taxonomy" id="76731"/>
    <lineage>
        <taxon>Bacteria</taxon>
        <taxon>Pseudomonadati</taxon>
        <taxon>Pseudomonadota</taxon>
        <taxon>Betaproteobacteria</taxon>
        <taxon>Burkholderiales</taxon>
        <taxon>Sphaerotilaceae</taxon>
        <taxon>Roseateles</taxon>
    </lineage>
</organism>
<protein>
    <submittedName>
        <fullName evidence="8">Alpha-N-acetylgalactosaminidase</fullName>
    </submittedName>
</protein>
<dbReference type="Pfam" id="PF21252">
    <property type="entry name" value="Glyco_hydro_109_C"/>
    <property type="match status" value="1"/>
</dbReference>
<dbReference type="GO" id="GO:0000166">
    <property type="term" value="F:nucleotide binding"/>
    <property type="evidence" value="ECO:0007669"/>
    <property type="project" value="InterPro"/>
</dbReference>
<dbReference type="Gene3D" id="3.40.50.720">
    <property type="entry name" value="NAD(P)-binding Rossmann-like Domain"/>
    <property type="match status" value="1"/>
</dbReference>